<dbReference type="OMA" id="WYRQCNK"/>
<dbReference type="GO" id="GO:0060339">
    <property type="term" value="P:negative regulation of type I interferon-mediated signaling pathway"/>
    <property type="evidence" value="ECO:0007669"/>
    <property type="project" value="Ensembl"/>
</dbReference>
<dbReference type="GeneTree" id="ENSGT00510000046406"/>
<dbReference type="InterPro" id="IPR002934">
    <property type="entry name" value="Polymerase_NTP_transf_dom"/>
</dbReference>
<dbReference type="InterPro" id="IPR006117">
    <property type="entry name" value="2-5OAS_C_CS"/>
</dbReference>
<dbReference type="GO" id="GO:0005524">
    <property type="term" value="F:ATP binding"/>
    <property type="evidence" value="ECO:0007669"/>
    <property type="project" value="Ensembl"/>
</dbReference>
<evidence type="ECO:0000256" key="7">
    <source>
        <dbReference type="ARBA" id="ARBA00022588"/>
    </source>
</evidence>
<dbReference type="AlphaFoldDB" id="A0A5F8GDQ1"/>
<evidence type="ECO:0000256" key="9">
    <source>
        <dbReference type="ARBA" id="ARBA00022884"/>
    </source>
</evidence>
<dbReference type="Pfam" id="PF01909">
    <property type="entry name" value="NTP_transf_2"/>
    <property type="match status" value="2"/>
</dbReference>
<dbReference type="GO" id="GO:0060337">
    <property type="term" value="P:type I interferon-mediated signaling pathway"/>
    <property type="evidence" value="ECO:0000318"/>
    <property type="project" value="GO_Central"/>
</dbReference>
<dbReference type="Gene3D" id="1.10.1410.20">
    <property type="entry name" value="2'-5'-oligoadenylate synthetase 1, domain 2"/>
    <property type="match status" value="3"/>
</dbReference>
<feature type="domain" description="Polymerase nucleotidyl transferase" evidence="12">
    <location>
        <begin position="801"/>
        <end position="866"/>
    </location>
</feature>
<dbReference type="GO" id="GO:0001730">
    <property type="term" value="F:2'-5'-oligoadenylate synthetase activity"/>
    <property type="evidence" value="ECO:0000318"/>
    <property type="project" value="GO_Central"/>
</dbReference>
<proteinExistence type="inferred from homology"/>
<dbReference type="Pfam" id="PF10421">
    <property type="entry name" value="OAS1_C"/>
    <property type="match status" value="3"/>
</dbReference>
<keyword evidence="9" id="KW-0694">RNA-binding</keyword>
<dbReference type="PROSITE" id="PS00832">
    <property type="entry name" value="25A_SYNTH_1"/>
    <property type="match status" value="3"/>
</dbReference>
<dbReference type="Gene3D" id="3.30.460.10">
    <property type="entry name" value="Beta Polymerase, domain 2"/>
    <property type="match status" value="3"/>
</dbReference>
<evidence type="ECO:0000256" key="11">
    <source>
        <dbReference type="SAM" id="MobiDB-lite"/>
    </source>
</evidence>
<dbReference type="GO" id="GO:0071639">
    <property type="term" value="P:positive regulation of monocyte chemotactic protein-1 production"/>
    <property type="evidence" value="ECO:0007669"/>
    <property type="project" value="Ensembl"/>
</dbReference>
<dbReference type="InterPro" id="IPR006116">
    <property type="entry name" value="NT_2-5OAS_ClassI-CCAase"/>
</dbReference>
<dbReference type="GO" id="GO:0071650">
    <property type="term" value="P:negative regulation of chemokine (C-C motif) ligand 5 production"/>
    <property type="evidence" value="ECO:0007669"/>
    <property type="project" value="Ensembl"/>
</dbReference>
<feature type="domain" description="2'-5'-oligoadenylate synthetase 1" evidence="13">
    <location>
        <begin position="161"/>
        <end position="343"/>
    </location>
</feature>
<evidence type="ECO:0000256" key="6">
    <source>
        <dbReference type="ARBA" id="ARBA00022490"/>
    </source>
</evidence>
<organism evidence="14 15">
    <name type="scientific">Monodelphis domestica</name>
    <name type="common">Gray short-tailed opossum</name>
    <dbReference type="NCBI Taxonomy" id="13616"/>
    <lineage>
        <taxon>Eukaryota</taxon>
        <taxon>Metazoa</taxon>
        <taxon>Chordata</taxon>
        <taxon>Craniata</taxon>
        <taxon>Vertebrata</taxon>
        <taxon>Euteleostomi</taxon>
        <taxon>Mammalia</taxon>
        <taxon>Metatheria</taxon>
        <taxon>Didelphimorphia</taxon>
        <taxon>Didelphidae</taxon>
        <taxon>Monodelphis</taxon>
    </lineage>
</organism>
<dbReference type="GO" id="GO:0032760">
    <property type="term" value="P:positive regulation of tumor necrosis factor production"/>
    <property type="evidence" value="ECO:0007669"/>
    <property type="project" value="Ensembl"/>
</dbReference>
<keyword evidence="8" id="KW-0391">Immunity</keyword>
<evidence type="ECO:0000256" key="4">
    <source>
        <dbReference type="ARBA" id="ARBA00009526"/>
    </source>
</evidence>
<dbReference type="GO" id="GO:0071659">
    <property type="term" value="P:negative regulation of IP-10 production"/>
    <property type="evidence" value="ECO:0007669"/>
    <property type="project" value="Ensembl"/>
</dbReference>
<evidence type="ECO:0000256" key="3">
    <source>
        <dbReference type="ARBA" id="ARBA00004496"/>
    </source>
</evidence>
<feature type="domain" description="Polymerase nucleotidyl transferase" evidence="12">
    <location>
        <begin position="49"/>
        <end position="95"/>
    </location>
</feature>
<protein>
    <recommendedName>
        <fullName evidence="5">2'-5' oligoadenylate synthase</fullName>
        <ecNumber evidence="5">2.7.7.84</ecNumber>
    </recommendedName>
</protein>
<dbReference type="GO" id="GO:0005654">
    <property type="term" value="C:nucleoplasm"/>
    <property type="evidence" value="ECO:0000318"/>
    <property type="project" value="GO_Central"/>
</dbReference>
<dbReference type="Bgee" id="ENSMODG00000003328">
    <property type="expression patterns" value="Expressed in blood and 7 other cell types or tissues"/>
</dbReference>
<dbReference type="PANTHER" id="PTHR11258">
    <property type="entry name" value="2-5 OLIGOADENYLATE SYNTHETASE"/>
    <property type="match status" value="1"/>
</dbReference>
<dbReference type="CDD" id="cd05400">
    <property type="entry name" value="NT_2-5OAS_ClassI-CCAase"/>
    <property type="match status" value="3"/>
</dbReference>
<dbReference type="GO" id="GO:0039529">
    <property type="term" value="P:RIG-I signaling pathway"/>
    <property type="evidence" value="ECO:0007669"/>
    <property type="project" value="Ensembl"/>
</dbReference>
<dbReference type="FunCoup" id="A0A5F8GDQ1">
    <property type="interactions" value="166"/>
</dbReference>
<evidence type="ECO:0000256" key="1">
    <source>
        <dbReference type="ARBA" id="ARBA00001112"/>
    </source>
</evidence>
<evidence type="ECO:0000313" key="14">
    <source>
        <dbReference type="Ensembl" id="ENSMODP00000045655.1"/>
    </source>
</evidence>
<feature type="compositionally biased region" description="Basic and acidic residues" evidence="11">
    <location>
        <begin position="405"/>
        <end position="421"/>
    </location>
</feature>
<dbReference type="STRING" id="13616.ENSMODP00000045655"/>
<dbReference type="GO" id="GO:0032728">
    <property type="term" value="P:positive regulation of interferon-beta production"/>
    <property type="evidence" value="ECO:0007669"/>
    <property type="project" value="Ensembl"/>
</dbReference>
<evidence type="ECO:0000313" key="15">
    <source>
        <dbReference type="Proteomes" id="UP000002280"/>
    </source>
</evidence>
<dbReference type="GO" id="GO:0042742">
    <property type="term" value="P:defense response to bacterium"/>
    <property type="evidence" value="ECO:0007669"/>
    <property type="project" value="Ensembl"/>
</dbReference>
<evidence type="ECO:0000256" key="2">
    <source>
        <dbReference type="ARBA" id="ARBA00001946"/>
    </source>
</evidence>
<keyword evidence="7" id="KW-0399">Innate immunity</keyword>
<dbReference type="FunFam" id="1.10.1410.20:FF:000001">
    <property type="entry name" value="2'-5'-oligoadenylate synthetase 1"/>
    <property type="match status" value="3"/>
</dbReference>
<gene>
    <name evidence="14" type="primary">OAS3</name>
</gene>
<dbReference type="SUPFAM" id="SSF81301">
    <property type="entry name" value="Nucleotidyltransferase"/>
    <property type="match status" value="3"/>
</dbReference>
<dbReference type="InterPro" id="IPR043519">
    <property type="entry name" value="NT_sf"/>
</dbReference>
<comment type="catalytic activity">
    <reaction evidence="1">
        <text>3 ATP = 5'-triphosphoadenylyl-(2'-&gt;5')-adenylyl-(2'-&gt;5')-adenosine + 2 diphosphate</text>
        <dbReference type="Rhea" id="RHEA:34407"/>
        <dbReference type="ChEBI" id="CHEBI:30616"/>
        <dbReference type="ChEBI" id="CHEBI:33019"/>
        <dbReference type="ChEBI" id="CHEBI:67143"/>
        <dbReference type="EC" id="2.7.7.84"/>
    </reaction>
</comment>
<comment type="similarity">
    <text evidence="4">Belongs to the 2-5A synthase family.</text>
</comment>
<dbReference type="GO" id="GO:0070106">
    <property type="term" value="P:interleukin-27-mediated signaling pathway"/>
    <property type="evidence" value="ECO:0000318"/>
    <property type="project" value="GO_Central"/>
</dbReference>
<dbReference type="InterPro" id="IPR043518">
    <property type="entry name" value="2-5OAS_N_CS"/>
</dbReference>
<feature type="domain" description="2'-5'-oligoadenylate synthetase 1" evidence="13">
    <location>
        <begin position="582"/>
        <end position="765"/>
    </location>
</feature>
<feature type="domain" description="2'-5'-oligoadenylate synthetase 1" evidence="13">
    <location>
        <begin position="924"/>
        <end position="1104"/>
    </location>
</feature>
<dbReference type="GO" id="GO:0005829">
    <property type="term" value="C:cytosol"/>
    <property type="evidence" value="ECO:0000318"/>
    <property type="project" value="GO_Central"/>
</dbReference>
<dbReference type="Proteomes" id="UP000002280">
    <property type="component" value="Chromosome 3"/>
</dbReference>
<keyword evidence="15" id="KW-1185">Reference proteome</keyword>
<dbReference type="GO" id="GO:0071360">
    <property type="term" value="P:cellular response to exogenous dsRNA"/>
    <property type="evidence" value="ECO:0007669"/>
    <property type="project" value="Ensembl"/>
</dbReference>
<dbReference type="GO" id="GO:0003725">
    <property type="term" value="F:double-stranded RNA binding"/>
    <property type="evidence" value="ECO:0000318"/>
    <property type="project" value="GO_Central"/>
</dbReference>
<evidence type="ECO:0000259" key="13">
    <source>
        <dbReference type="Pfam" id="PF10421"/>
    </source>
</evidence>
<dbReference type="GO" id="GO:0039530">
    <property type="term" value="P:MDA-5 signaling pathway"/>
    <property type="evidence" value="ECO:0007669"/>
    <property type="project" value="Ensembl"/>
</dbReference>
<reference evidence="14 15" key="1">
    <citation type="journal article" date="2007" name="Nature">
        <title>Genome of the marsupial Monodelphis domestica reveals innovation in non-coding sequences.</title>
        <authorList>
            <person name="Mikkelsen T.S."/>
            <person name="Wakefield M.J."/>
            <person name="Aken B."/>
            <person name="Amemiya C.T."/>
            <person name="Chang J.L."/>
            <person name="Duke S."/>
            <person name="Garber M."/>
            <person name="Gentles A.J."/>
            <person name="Goodstadt L."/>
            <person name="Heger A."/>
            <person name="Jurka J."/>
            <person name="Kamal M."/>
            <person name="Mauceli E."/>
            <person name="Searle S.M."/>
            <person name="Sharpe T."/>
            <person name="Baker M.L."/>
            <person name="Batzer M.A."/>
            <person name="Benos P.V."/>
            <person name="Belov K."/>
            <person name="Clamp M."/>
            <person name="Cook A."/>
            <person name="Cuff J."/>
            <person name="Das R."/>
            <person name="Davidow L."/>
            <person name="Deakin J.E."/>
            <person name="Fazzari M.J."/>
            <person name="Glass J.L."/>
            <person name="Grabherr M."/>
            <person name="Greally J.M."/>
            <person name="Gu W."/>
            <person name="Hore T.A."/>
            <person name="Huttley G.A."/>
            <person name="Kleber M."/>
            <person name="Jirtle R.L."/>
            <person name="Koina E."/>
            <person name="Lee J.T."/>
            <person name="Mahony S."/>
            <person name="Marra M.A."/>
            <person name="Miller R.D."/>
            <person name="Nicholls R.D."/>
            <person name="Oda M."/>
            <person name="Papenfuss A.T."/>
            <person name="Parra Z.E."/>
            <person name="Pollock D.D."/>
            <person name="Ray D.A."/>
            <person name="Schein J.E."/>
            <person name="Speed T.P."/>
            <person name="Thompson K."/>
            <person name="VandeBerg J.L."/>
            <person name="Wade C.M."/>
            <person name="Walker J.A."/>
            <person name="Waters P.D."/>
            <person name="Webber C."/>
            <person name="Weidman J.R."/>
            <person name="Xie X."/>
            <person name="Zody M.C."/>
            <person name="Baldwin J."/>
            <person name="Abdouelleil A."/>
            <person name="Abdulkadir J."/>
            <person name="Abebe A."/>
            <person name="Abera B."/>
            <person name="Abreu J."/>
            <person name="Acer S.C."/>
            <person name="Aftuck L."/>
            <person name="Alexander A."/>
            <person name="An P."/>
            <person name="Anderson E."/>
            <person name="Anderson S."/>
            <person name="Arachi H."/>
            <person name="Azer M."/>
            <person name="Bachantsang P."/>
            <person name="Barry A."/>
            <person name="Bayul T."/>
            <person name="Berlin A."/>
            <person name="Bessette D."/>
            <person name="Bloom T."/>
            <person name="Bloom T."/>
            <person name="Boguslavskiy L."/>
            <person name="Bonnet C."/>
            <person name="Boukhgalter B."/>
            <person name="Bourzgui I."/>
            <person name="Brown A."/>
            <person name="Cahill P."/>
            <person name="Channer S."/>
            <person name="Cheshatsang Y."/>
            <person name="Chuda L."/>
            <person name="Citroen M."/>
            <person name="Collymore A."/>
            <person name="Cooke P."/>
            <person name="Costello M."/>
            <person name="D'Aco K."/>
            <person name="Daza R."/>
            <person name="De Haan G."/>
            <person name="DeGray S."/>
            <person name="DeMaso C."/>
            <person name="Dhargay N."/>
            <person name="Dooley K."/>
            <person name="Dooley E."/>
            <person name="Doricent M."/>
            <person name="Dorje P."/>
            <person name="Dorjee K."/>
            <person name="Dupes A."/>
            <person name="Elong R."/>
            <person name="Falk J."/>
            <person name="Farina A."/>
            <person name="Faro S."/>
            <person name="Ferguson D."/>
            <person name="Fisher S."/>
            <person name="Foley C.D."/>
            <person name="Franke A."/>
            <person name="Friedrich D."/>
            <person name="Gadbois L."/>
            <person name="Gearin G."/>
            <person name="Gearin C.R."/>
            <person name="Giannoukos G."/>
            <person name="Goode T."/>
            <person name="Graham J."/>
            <person name="Grandbois E."/>
            <person name="Grewal S."/>
            <person name="Gyaltsen K."/>
            <person name="Hafez N."/>
            <person name="Hagos B."/>
            <person name="Hall J."/>
            <person name="Henson C."/>
            <person name="Hollinger A."/>
            <person name="Honan T."/>
            <person name="Huard M.D."/>
            <person name="Hughes L."/>
            <person name="Hurhula B."/>
            <person name="Husby M.E."/>
            <person name="Kamat A."/>
            <person name="Kanga B."/>
            <person name="Kashin S."/>
            <person name="Khazanovich D."/>
            <person name="Kisner P."/>
            <person name="Lance K."/>
            <person name="Lara M."/>
            <person name="Lee W."/>
            <person name="Lennon N."/>
            <person name="Letendre F."/>
            <person name="LeVine R."/>
            <person name="Lipovsky A."/>
            <person name="Liu X."/>
            <person name="Liu J."/>
            <person name="Liu S."/>
            <person name="Lokyitsang T."/>
            <person name="Lokyitsang Y."/>
            <person name="Lubonja R."/>
            <person name="Lui A."/>
            <person name="MacDonald P."/>
            <person name="Magnisalis V."/>
            <person name="Maru K."/>
            <person name="Matthews C."/>
            <person name="McCusker W."/>
            <person name="McDonough S."/>
            <person name="Mehta T."/>
            <person name="Meldrim J."/>
            <person name="Meneus L."/>
            <person name="Mihai O."/>
            <person name="Mihalev A."/>
            <person name="Mihova T."/>
            <person name="Mittelman R."/>
            <person name="Mlenga V."/>
            <person name="Montmayeur A."/>
            <person name="Mulrain L."/>
            <person name="Navidi A."/>
            <person name="Naylor J."/>
            <person name="Negash T."/>
            <person name="Nguyen T."/>
            <person name="Nguyen N."/>
            <person name="Nicol R."/>
            <person name="Norbu C."/>
            <person name="Norbu N."/>
            <person name="Novod N."/>
            <person name="O'Neill B."/>
            <person name="Osman S."/>
            <person name="Markiewicz E."/>
            <person name="Oyono O.L."/>
            <person name="Patti C."/>
            <person name="Phunkhang P."/>
            <person name="Pierre F."/>
            <person name="Priest M."/>
            <person name="Raghuraman S."/>
            <person name="Rege F."/>
            <person name="Reyes R."/>
            <person name="Rise C."/>
            <person name="Rogov P."/>
            <person name="Ross K."/>
            <person name="Ryan E."/>
            <person name="Settipalli S."/>
            <person name="Shea T."/>
            <person name="Sherpa N."/>
            <person name="Shi L."/>
            <person name="Shih D."/>
            <person name="Sparrow T."/>
            <person name="Spaulding J."/>
            <person name="Stalker J."/>
            <person name="Stange-Thomann N."/>
            <person name="Stavropoulos S."/>
            <person name="Stone C."/>
            <person name="Strader C."/>
            <person name="Tesfaye S."/>
            <person name="Thomson T."/>
            <person name="Thoulutsang Y."/>
            <person name="Thoulutsang D."/>
            <person name="Topham K."/>
            <person name="Topping I."/>
            <person name="Tsamla T."/>
            <person name="Vassiliev H."/>
            <person name="Vo A."/>
            <person name="Wangchuk T."/>
            <person name="Wangdi T."/>
            <person name="Weiand M."/>
            <person name="Wilkinson J."/>
            <person name="Wilson A."/>
            <person name="Yadav S."/>
            <person name="Young G."/>
            <person name="Yu Q."/>
            <person name="Zembek L."/>
            <person name="Zhong D."/>
            <person name="Zimmer A."/>
            <person name="Zwirko Z."/>
            <person name="Jaffe D.B."/>
            <person name="Alvarez P."/>
            <person name="Brockman W."/>
            <person name="Butler J."/>
            <person name="Chin C."/>
            <person name="Gnerre S."/>
            <person name="MacCallum I."/>
            <person name="Graves J.A."/>
            <person name="Ponting C.P."/>
            <person name="Breen M."/>
            <person name="Samollow P.B."/>
            <person name="Lander E.S."/>
            <person name="Lindblad-Toh K."/>
        </authorList>
    </citation>
    <scope>NUCLEOTIDE SEQUENCE [LARGE SCALE GENOMIC DNA]</scope>
</reference>
<dbReference type="PROSITE" id="PS50152">
    <property type="entry name" value="25A_SYNTH_3"/>
    <property type="match status" value="3"/>
</dbReference>
<dbReference type="GO" id="GO:0016020">
    <property type="term" value="C:membrane"/>
    <property type="evidence" value="ECO:0000318"/>
    <property type="project" value="GO_Central"/>
</dbReference>
<comment type="cofactor">
    <cofactor evidence="2">
        <name>Mg(2+)</name>
        <dbReference type="ChEBI" id="CHEBI:18420"/>
    </cofactor>
</comment>
<evidence type="ECO:0000259" key="12">
    <source>
        <dbReference type="Pfam" id="PF01909"/>
    </source>
</evidence>
<dbReference type="InterPro" id="IPR018952">
    <property type="entry name" value="2-5-oligoAdlate_synth_1_dom2/C"/>
</dbReference>
<name>A0A5F8GDQ1_MONDO</name>
<sequence>MALYQTPPRALDKFVQDQLKPHKAFLDQVSQAVNTICRVLREKCFQNSTARVRVLKVIKGGSYGRGTALRGVCDADLVVFLSCFKTYADQWAWPPENFAEIRAQLEACWQNQPQALRLHFCPQEDRGALRFQLMSATPPGQVDVSLRPAFDALGQLRSDSKPSSQIYADLISSCSPAGAYATCFTELRRDFVNIRPCKLKHLILLVKHWYLLVWKLQSKKASLPPVYALELLTIYAWERGCGKEKFNIAEGFQTVLGLLQNYQKLCVYWEVNYSFEDEAIGPFLRSQLKKPRPLILDPADPTWDVGHSQGQCWDLLAQEAGTCLSCLCFVQGDGSRVQPWDVLVSSKIKNLRKTTLFQSLLDPGPEDKVEEPVKMERGKAKNNGSFVNSIPKCPDSSNRKSPKGKPGEEKASKDMDQHQPDMDLYQTPAKDLDKFIQDVLRPDMGFQEQMGKVTEIIFKCLREKCFRSSSPAIRVLRVSKGGSYGRGTALRGVCDADLVVFLSCFKTYADQWAWPPENFAEIRAQLEACWKNQPQALRLHFCPQEDRGALRFQLMSATPPGQVDVSLRPAFDALGPLNAGSKPRPQVYVDLISNGSPAGTYSQCFTELQRDFVNSCPSKLKSLILLVKHWYQQVTSHKAGRQDDECLPPVYALELLTIYAWEQAGRKNKFHVAEGFRTVLDLIREYQQLCIYWTVNYDFSDKTIRSCLQKQLQKPRPLILDPADPTWNVGQGNWERLAQAAETCGSQSCFVNGDGSPVKPWDVMPALLQQTPSWDLDHFISKFLQPNREFLGQVNRAVDIICSFLKENCFRNSSTKVLKVVKGGSSAKGTALRGRSDADLVVFLSCFRSYLDQGTNRAELIAEIRAQLEACRRQKQFDVKFEISKWENPRVLSFTLFSKSLDHSVDFDVLPAFDALGQLGSGTKPKPQVYIDLIESYNNGGEYSTCFTERQRDFVISRPTKLKSLIRLVKHWYKQCMRVPKGRGPLPPQYALELLTIYAWEQGNGTAQFDMAEGFRTVLDLVQNYKNLCIHWKVNYGSENEIIKNFLTQQLRKPRPIILDPADPTGNLGPGTRWDLLAKEAASYTNSMCCANKSGDFVQPWVLKVRIIFEWLRIG</sequence>
<dbReference type="GO" id="GO:0045071">
    <property type="term" value="P:negative regulation of viral genome replication"/>
    <property type="evidence" value="ECO:0000318"/>
    <property type="project" value="GO_Central"/>
</dbReference>
<keyword evidence="10" id="KW-0051">Antiviral defense</keyword>
<dbReference type="GO" id="GO:0035395">
    <property type="term" value="P:negative regulation of chemokine (C-X-C motif) ligand 9 production"/>
    <property type="evidence" value="ECO:0007669"/>
    <property type="project" value="Ensembl"/>
</dbReference>
<evidence type="ECO:0000256" key="8">
    <source>
        <dbReference type="ARBA" id="ARBA00022859"/>
    </source>
</evidence>
<dbReference type="FunFam" id="3.30.460.10:FF:000007">
    <property type="entry name" value="2'-5'-oligoadenylate synthetase 1"/>
    <property type="match status" value="3"/>
</dbReference>
<comment type="subcellular location">
    <subcellularLocation>
        <location evidence="3">Cytoplasm</location>
    </subcellularLocation>
</comment>
<reference evidence="14" key="2">
    <citation type="submission" date="2025-08" db="UniProtKB">
        <authorList>
            <consortium name="Ensembl"/>
        </authorList>
    </citation>
    <scope>IDENTIFICATION</scope>
</reference>
<dbReference type="GO" id="GO:0005886">
    <property type="term" value="C:plasma membrane"/>
    <property type="evidence" value="ECO:0007669"/>
    <property type="project" value="Ensembl"/>
</dbReference>
<feature type="region of interest" description="Disordered" evidence="11">
    <location>
        <begin position="376"/>
        <end position="423"/>
    </location>
</feature>
<dbReference type="Ensembl" id="ENSMODT00000072480.1">
    <property type="protein sequence ID" value="ENSMODP00000045655.1"/>
    <property type="gene ID" value="ENSMODG00000003328.4"/>
</dbReference>
<reference evidence="14" key="3">
    <citation type="submission" date="2025-09" db="UniProtKB">
        <authorList>
            <consortium name="Ensembl"/>
        </authorList>
    </citation>
    <scope>IDENTIFICATION</scope>
</reference>
<evidence type="ECO:0000256" key="5">
    <source>
        <dbReference type="ARBA" id="ARBA00012577"/>
    </source>
</evidence>
<dbReference type="PANTHER" id="PTHR11258:SF4">
    <property type="entry name" value="2'-5'-OLIGOADENYLATE SYNTHASE 3"/>
    <property type="match status" value="1"/>
</dbReference>
<dbReference type="SUPFAM" id="SSF81631">
    <property type="entry name" value="PAP/OAS1 substrate-binding domain"/>
    <property type="match status" value="3"/>
</dbReference>
<dbReference type="InParanoid" id="A0A5F8GDQ1"/>
<dbReference type="PROSITE" id="PS00833">
    <property type="entry name" value="25A_SYNTH_2"/>
    <property type="match status" value="1"/>
</dbReference>
<dbReference type="EC" id="2.7.7.84" evidence="5"/>
<evidence type="ECO:0000256" key="10">
    <source>
        <dbReference type="ARBA" id="ARBA00023118"/>
    </source>
</evidence>
<keyword evidence="6" id="KW-0963">Cytoplasm</keyword>
<accession>A0A5F8GDQ1</accession>
<dbReference type="GO" id="GO:2000342">
    <property type="term" value="P:negative regulation of chemokine (C-X-C motif) ligand 2 production"/>
    <property type="evidence" value="ECO:0007669"/>
    <property type="project" value="Ensembl"/>
</dbReference>
<dbReference type="GO" id="GO:0140374">
    <property type="term" value="P:antiviral innate immune response"/>
    <property type="evidence" value="ECO:0000318"/>
    <property type="project" value="GO_Central"/>
</dbReference>